<proteinExistence type="predicted"/>
<dbReference type="PANTHER" id="PTHR35936:SF17">
    <property type="entry name" value="ARGININE-BINDING EXTRACELLULAR PROTEIN ARTP"/>
    <property type="match status" value="1"/>
</dbReference>
<evidence type="ECO:0000313" key="3">
    <source>
        <dbReference type="EMBL" id="KKN14759.1"/>
    </source>
</evidence>
<comment type="caution">
    <text evidence="3">The sequence shown here is derived from an EMBL/GenBank/DDBJ whole genome shotgun (WGS) entry which is preliminary data.</text>
</comment>
<dbReference type="EMBL" id="LAZR01003786">
    <property type="protein sequence ID" value="KKN14759.1"/>
    <property type="molecule type" value="Genomic_DNA"/>
</dbReference>
<organism evidence="3">
    <name type="scientific">marine sediment metagenome</name>
    <dbReference type="NCBI Taxonomy" id="412755"/>
    <lineage>
        <taxon>unclassified sequences</taxon>
        <taxon>metagenomes</taxon>
        <taxon>ecological metagenomes</taxon>
    </lineage>
</organism>
<dbReference type="InterPro" id="IPR022448">
    <property type="entry name" value="Quinoprotein_dehydrogenase"/>
</dbReference>
<name>A0A0F9N9X7_9ZZZZ</name>
<gene>
    <name evidence="3" type="ORF">LCGC14_0992810</name>
</gene>
<sequence length="310" mass="35132">MLAYGPIMTHTIKKEERMNKMSRWTLMAAGLLLATTVVKADENLKPLPGQTAVRVCADGYNMPYSNKAGEGFDNRIAELLGKELGLPVEYYYFPQRIGFSRNTIKKVDPETGHFYCDVAMSIPEHTDFLKPTKPYWSSIEAMVYRKGEDYELNSIADIAKVSKEDKPLRIGIFDRGVTTKELLDNGLANQIQYFQMMPGDVKINAGRIISDELAKDKIDVALLWGPIAGYYASVSDVPMVVKPVNSLGEAFVFSFSMGTRYQDKAWNALLNKFLTKHKDEIDEIMSEYNMPPLENVNPYPKKRVRKDDDD</sequence>
<keyword evidence="1" id="KW-0732">Signal</keyword>
<dbReference type="PANTHER" id="PTHR35936">
    <property type="entry name" value="MEMBRANE-BOUND LYTIC MUREIN TRANSGLYCOSYLASE F"/>
    <property type="match status" value="1"/>
</dbReference>
<evidence type="ECO:0000256" key="1">
    <source>
        <dbReference type="ARBA" id="ARBA00022729"/>
    </source>
</evidence>
<protein>
    <recommendedName>
        <fullName evidence="2">Solute-binding protein family 3/N-terminal domain-containing protein</fullName>
    </recommendedName>
</protein>
<dbReference type="InterPro" id="IPR001638">
    <property type="entry name" value="Solute-binding_3/MltF_N"/>
</dbReference>
<dbReference type="SMART" id="SM00062">
    <property type="entry name" value="PBPb"/>
    <property type="match status" value="1"/>
</dbReference>
<dbReference type="AlphaFoldDB" id="A0A0F9N9X7"/>
<reference evidence="3" key="1">
    <citation type="journal article" date="2015" name="Nature">
        <title>Complex archaea that bridge the gap between prokaryotes and eukaryotes.</title>
        <authorList>
            <person name="Spang A."/>
            <person name="Saw J.H."/>
            <person name="Jorgensen S.L."/>
            <person name="Zaremba-Niedzwiedzka K."/>
            <person name="Martijn J."/>
            <person name="Lind A.E."/>
            <person name="van Eijk R."/>
            <person name="Schleper C."/>
            <person name="Guy L."/>
            <person name="Ettema T.J."/>
        </authorList>
    </citation>
    <scope>NUCLEOTIDE SEQUENCE</scope>
</reference>
<feature type="domain" description="Solute-binding protein family 3/N-terminal" evidence="2">
    <location>
        <begin position="52"/>
        <end position="292"/>
    </location>
</feature>
<dbReference type="NCBIfam" id="TIGR03871">
    <property type="entry name" value="ABC_peri_MoxJ_2"/>
    <property type="match status" value="1"/>
</dbReference>
<dbReference type="Gene3D" id="3.40.190.10">
    <property type="entry name" value="Periplasmic binding protein-like II"/>
    <property type="match status" value="2"/>
</dbReference>
<evidence type="ECO:0000259" key="2">
    <source>
        <dbReference type="SMART" id="SM00062"/>
    </source>
</evidence>
<dbReference type="SUPFAM" id="SSF53850">
    <property type="entry name" value="Periplasmic binding protein-like II"/>
    <property type="match status" value="1"/>
</dbReference>
<accession>A0A0F9N9X7</accession>